<dbReference type="PANTHER" id="PTHR31987">
    <property type="entry name" value="GLUTAMINASE A-RELATED"/>
    <property type="match status" value="1"/>
</dbReference>
<protein>
    <recommendedName>
        <fullName evidence="6">DUF1793-domain-containing protein</fullName>
    </recommendedName>
</protein>
<name>S8FR70_FOMSC</name>
<keyword evidence="1" id="KW-0732">Signal</keyword>
<dbReference type="Pfam" id="PF17168">
    <property type="entry name" value="DUF5127"/>
    <property type="match status" value="1"/>
</dbReference>
<feature type="chain" id="PRO_5004551776" description="DUF1793-domain-containing protein" evidence="1">
    <location>
        <begin position="19"/>
        <end position="743"/>
    </location>
</feature>
<evidence type="ECO:0000259" key="3">
    <source>
        <dbReference type="Pfam" id="PF17168"/>
    </source>
</evidence>
<organism evidence="4 5">
    <name type="scientific">Fomitopsis schrenkii</name>
    <name type="common">Brown rot fungus</name>
    <dbReference type="NCBI Taxonomy" id="2126942"/>
    <lineage>
        <taxon>Eukaryota</taxon>
        <taxon>Fungi</taxon>
        <taxon>Dikarya</taxon>
        <taxon>Basidiomycota</taxon>
        <taxon>Agaricomycotina</taxon>
        <taxon>Agaricomycetes</taxon>
        <taxon>Polyporales</taxon>
        <taxon>Fomitopsis</taxon>
    </lineage>
</organism>
<dbReference type="PANTHER" id="PTHR31987:SF1">
    <property type="entry name" value="GLUTAMINASE A"/>
    <property type="match status" value="1"/>
</dbReference>
<gene>
    <name evidence="4" type="ORF">FOMPIDRAFT_1035312</name>
</gene>
<accession>S8FR70</accession>
<evidence type="ECO:0000313" key="4">
    <source>
        <dbReference type="EMBL" id="EPT03716.1"/>
    </source>
</evidence>
<dbReference type="Proteomes" id="UP000015241">
    <property type="component" value="Unassembled WGS sequence"/>
</dbReference>
<dbReference type="OrthoDB" id="3918848at2759"/>
<reference evidence="4 5" key="1">
    <citation type="journal article" date="2012" name="Science">
        <title>The Paleozoic origin of enzymatic lignin decomposition reconstructed from 31 fungal genomes.</title>
        <authorList>
            <person name="Floudas D."/>
            <person name="Binder M."/>
            <person name="Riley R."/>
            <person name="Barry K."/>
            <person name="Blanchette R.A."/>
            <person name="Henrissat B."/>
            <person name="Martinez A.T."/>
            <person name="Otillar R."/>
            <person name="Spatafora J.W."/>
            <person name="Yadav J.S."/>
            <person name="Aerts A."/>
            <person name="Benoit I."/>
            <person name="Boyd A."/>
            <person name="Carlson A."/>
            <person name="Copeland A."/>
            <person name="Coutinho P.M."/>
            <person name="de Vries R.P."/>
            <person name="Ferreira P."/>
            <person name="Findley K."/>
            <person name="Foster B."/>
            <person name="Gaskell J."/>
            <person name="Glotzer D."/>
            <person name="Gorecki P."/>
            <person name="Heitman J."/>
            <person name="Hesse C."/>
            <person name="Hori C."/>
            <person name="Igarashi K."/>
            <person name="Jurgens J.A."/>
            <person name="Kallen N."/>
            <person name="Kersten P."/>
            <person name="Kohler A."/>
            <person name="Kuees U."/>
            <person name="Kumar T.K.A."/>
            <person name="Kuo A."/>
            <person name="LaButti K."/>
            <person name="Larrondo L.F."/>
            <person name="Lindquist E."/>
            <person name="Ling A."/>
            <person name="Lombard V."/>
            <person name="Lucas S."/>
            <person name="Lundell T."/>
            <person name="Martin R."/>
            <person name="McLaughlin D.J."/>
            <person name="Morgenstern I."/>
            <person name="Morin E."/>
            <person name="Murat C."/>
            <person name="Nagy L.G."/>
            <person name="Nolan M."/>
            <person name="Ohm R.A."/>
            <person name="Patyshakuliyeva A."/>
            <person name="Rokas A."/>
            <person name="Ruiz-Duenas F.J."/>
            <person name="Sabat G."/>
            <person name="Salamov A."/>
            <person name="Samejima M."/>
            <person name="Schmutz J."/>
            <person name="Slot J.C."/>
            <person name="St John F."/>
            <person name="Stenlid J."/>
            <person name="Sun H."/>
            <person name="Sun S."/>
            <person name="Syed K."/>
            <person name="Tsang A."/>
            <person name="Wiebenga A."/>
            <person name="Young D."/>
            <person name="Pisabarro A."/>
            <person name="Eastwood D.C."/>
            <person name="Martin F."/>
            <person name="Cullen D."/>
            <person name="Grigoriev I.V."/>
            <person name="Hibbett D.S."/>
        </authorList>
    </citation>
    <scope>NUCLEOTIDE SEQUENCE</scope>
    <source>
        <strain evidence="5">FP-58527</strain>
    </source>
</reference>
<evidence type="ECO:0000259" key="2">
    <source>
        <dbReference type="Pfam" id="PF16335"/>
    </source>
</evidence>
<dbReference type="InterPro" id="IPR033433">
    <property type="entry name" value="GtaA_N"/>
</dbReference>
<evidence type="ECO:0000256" key="1">
    <source>
        <dbReference type="SAM" id="SignalP"/>
    </source>
</evidence>
<dbReference type="SUPFAM" id="SSF48208">
    <property type="entry name" value="Six-hairpin glycosidases"/>
    <property type="match status" value="1"/>
</dbReference>
<dbReference type="InParanoid" id="S8FR70"/>
<keyword evidence="5" id="KW-1185">Reference proteome</keyword>
<feature type="domain" description="Glutaminase A N-terminal" evidence="3">
    <location>
        <begin position="104"/>
        <end position="334"/>
    </location>
</feature>
<dbReference type="eggNOG" id="ENOG502QPQS">
    <property type="taxonomic scope" value="Eukaryota"/>
</dbReference>
<feature type="domain" description="Glutaminase A central" evidence="2">
    <location>
        <begin position="339"/>
        <end position="688"/>
    </location>
</feature>
<dbReference type="STRING" id="743788.S8FR70"/>
<dbReference type="HOGENOM" id="CLU_008020_1_0_1"/>
<dbReference type="GO" id="GO:0005975">
    <property type="term" value="P:carbohydrate metabolic process"/>
    <property type="evidence" value="ECO:0007669"/>
    <property type="project" value="InterPro"/>
</dbReference>
<dbReference type="InterPro" id="IPR008928">
    <property type="entry name" value="6-hairpin_glycosidase_sf"/>
</dbReference>
<evidence type="ECO:0008006" key="6">
    <source>
        <dbReference type="Google" id="ProtNLM"/>
    </source>
</evidence>
<dbReference type="InterPro" id="IPR052743">
    <property type="entry name" value="Glutaminase_GtaA"/>
</dbReference>
<dbReference type="EMBL" id="KE504129">
    <property type="protein sequence ID" value="EPT03716.1"/>
    <property type="molecule type" value="Genomic_DNA"/>
</dbReference>
<dbReference type="InterPro" id="IPR032514">
    <property type="entry name" value="GtaA_central"/>
</dbReference>
<dbReference type="AlphaFoldDB" id="S8FR70"/>
<sequence>MRLLVLGAALLLPAASSALSWTATPFSPPSYPLAVRSPYLSAWLPQGAGTALNEAWPQFWTGSILGWAGFVSVDGSPYSFLGTPSVSGATFQKATQKSAEFTSTQSTFVLTAGGIDLTVSFLSPVEPSDLLNQSIPFSYLAVSATSNDGDSHSVSVYSDISAEWVSGNDGLTVNWSTTTSDIIFHQVQLAQQAEFSEISDHIQRGSAYYGTLNTNGVTYQTGQDSVVRAQFIQNGKLANSRDTNFRAVSDDWPVFGLAHDLGTVSGTSPTVVYAVGHVRDPAIQYIVADNGRQSRNLYFWSKFQSVTELLGSFLNDYSGAVARAAAFDAQVKSDASKISTDYADWVAISVRQAFGAIEITTSKDSSGNWNTSDVLVFMKEISSDGNVNTVDVIFPAWPIFLYTNPNIGKYLLLPLFEYQATGQYPNGWSVHDMGANYPNATGHNDGKDEAMPVEESGNMLIMALSYARETGDNSLITNYYKLLDQWTQYLIEDSLIPANQISTDDFAGSLANQTNLAIKGIIGIRAMGEMASLAGKSAESSNYTSIAQDYVTKWQGYATSSDGSHLTLAYGNDTSWGLTYNLWADKLFNFNLVPQSVYDMQTKWYTSVEAQYGVPLDTRHTYTKTDWQTYVAGIVTDTTVRDSFISALHAYASDGENNAPLSDWYDTQSGSSQGFRARPVVGGHLALLALQKAAASTPVSNTTGGVSSSNHTVDSSGSRLDVWMVSGVLGAVCHLAMAFAAML</sequence>
<dbReference type="Pfam" id="PF16335">
    <property type="entry name" value="GtaA_6_Hairpin"/>
    <property type="match status" value="1"/>
</dbReference>
<feature type="signal peptide" evidence="1">
    <location>
        <begin position="1"/>
        <end position="18"/>
    </location>
</feature>
<evidence type="ECO:0000313" key="5">
    <source>
        <dbReference type="Proteomes" id="UP000015241"/>
    </source>
</evidence>
<proteinExistence type="predicted"/>